<evidence type="ECO:0000313" key="2">
    <source>
        <dbReference type="EMBL" id="GEL24142.1"/>
    </source>
</evidence>
<dbReference type="EMBL" id="BJVJ01000029">
    <property type="protein sequence ID" value="GEL24142.1"/>
    <property type="molecule type" value="Genomic_DNA"/>
</dbReference>
<evidence type="ECO:0000256" key="1">
    <source>
        <dbReference type="SAM" id="MobiDB-lite"/>
    </source>
</evidence>
<feature type="region of interest" description="Disordered" evidence="1">
    <location>
        <begin position="1"/>
        <end position="81"/>
    </location>
</feature>
<gene>
    <name evidence="2" type="ORF">PSU4_30960</name>
</gene>
<feature type="compositionally biased region" description="Basic and acidic residues" evidence="1">
    <location>
        <begin position="24"/>
        <end position="37"/>
    </location>
</feature>
<dbReference type="Proteomes" id="UP000321685">
    <property type="component" value="Unassembled WGS sequence"/>
</dbReference>
<keyword evidence="3" id="KW-1185">Reference proteome</keyword>
<proteinExistence type="predicted"/>
<name>A0A511DH74_9PSEU</name>
<protein>
    <submittedName>
        <fullName evidence="2">Uncharacterized protein</fullName>
    </submittedName>
</protein>
<accession>A0A511DH74</accession>
<dbReference type="AlphaFoldDB" id="A0A511DH74"/>
<reference evidence="2 3" key="1">
    <citation type="submission" date="2019-07" db="EMBL/GenBank/DDBJ databases">
        <title>Whole genome shotgun sequence of Pseudonocardia sulfidoxydans NBRC 16205.</title>
        <authorList>
            <person name="Hosoyama A."/>
            <person name="Uohara A."/>
            <person name="Ohji S."/>
            <person name="Ichikawa N."/>
        </authorList>
    </citation>
    <scope>NUCLEOTIDE SEQUENCE [LARGE SCALE GENOMIC DNA]</scope>
    <source>
        <strain evidence="2 3">NBRC 16205</strain>
    </source>
</reference>
<evidence type="ECO:0000313" key="3">
    <source>
        <dbReference type="Proteomes" id="UP000321685"/>
    </source>
</evidence>
<organism evidence="2 3">
    <name type="scientific">Pseudonocardia sulfidoxydans NBRC 16205</name>
    <dbReference type="NCBI Taxonomy" id="1223511"/>
    <lineage>
        <taxon>Bacteria</taxon>
        <taxon>Bacillati</taxon>
        <taxon>Actinomycetota</taxon>
        <taxon>Actinomycetes</taxon>
        <taxon>Pseudonocardiales</taxon>
        <taxon>Pseudonocardiaceae</taxon>
        <taxon>Pseudonocardia</taxon>
    </lineage>
</organism>
<comment type="caution">
    <text evidence="2">The sequence shown here is derived from an EMBL/GenBank/DDBJ whole genome shotgun (WGS) entry which is preliminary data.</text>
</comment>
<sequence>MPPPPGDPPVDLLRGQPRLQGLDPGHDPGLRGEHVVETHAAPTPRTPARFHPAQDRSQPQTTGWAAGEQEPARNLTAIPRR</sequence>